<dbReference type="RefSeq" id="WP_189348734.1">
    <property type="nucleotide sequence ID" value="NZ_BMXK01000002.1"/>
</dbReference>
<evidence type="ECO:0000313" key="2">
    <source>
        <dbReference type="EMBL" id="GHD02106.1"/>
    </source>
</evidence>
<sequence>MSASAPQSLSLGETGRQENLSSHRLAPVYWTGQVDGEDRLYREFVKAEDEGDPITTSLRYMLANKPFDPDYGSPWSAESSIGTSISDDNTITVDVGSGAFAADLSPEQAELAVQQLVYTATAAAWTSGLLAEGTAPSVRLLIDGRTDLRAFDHVDLGRPLVRDADLRAPVWIIDPQYGTSRAAGSITLTGVAEDFPGGLHWKVAEAEAPEQVVTEGTFGDDQTEGEGFSESLALPPGIYEVSVWGVDSTGATSGLDTKHFTISGT</sequence>
<evidence type="ECO:0000259" key="1">
    <source>
        <dbReference type="SMART" id="SM00909"/>
    </source>
</evidence>
<organism evidence="2 3">
    <name type="scientific">Zhihengliuella salsuginis</name>
    <dbReference type="NCBI Taxonomy" id="578222"/>
    <lineage>
        <taxon>Bacteria</taxon>
        <taxon>Bacillati</taxon>
        <taxon>Actinomycetota</taxon>
        <taxon>Actinomycetes</taxon>
        <taxon>Micrococcales</taxon>
        <taxon>Micrococcaceae</taxon>
        <taxon>Zhihengliuella</taxon>
    </lineage>
</organism>
<feature type="domain" description="GerMN" evidence="1">
    <location>
        <begin position="54"/>
        <end position="151"/>
    </location>
</feature>
<dbReference type="EMBL" id="BMXK01000002">
    <property type="protein sequence ID" value="GHD02106.1"/>
    <property type="molecule type" value="Genomic_DNA"/>
</dbReference>
<dbReference type="Pfam" id="PF10646">
    <property type="entry name" value="Germane"/>
    <property type="match status" value="1"/>
</dbReference>
<proteinExistence type="predicted"/>
<dbReference type="SMART" id="SM00909">
    <property type="entry name" value="Germane"/>
    <property type="match status" value="1"/>
</dbReference>
<name>A0ABQ3GEM5_9MICC</name>
<accession>A0ABQ3GEM5</accession>
<dbReference type="InterPro" id="IPR019606">
    <property type="entry name" value="GerMN"/>
</dbReference>
<reference evidence="3" key="1">
    <citation type="journal article" date="2019" name="Int. J. Syst. Evol. Microbiol.">
        <title>The Global Catalogue of Microorganisms (GCM) 10K type strain sequencing project: providing services to taxonomists for standard genome sequencing and annotation.</title>
        <authorList>
            <consortium name="The Broad Institute Genomics Platform"/>
            <consortium name="The Broad Institute Genome Sequencing Center for Infectious Disease"/>
            <person name="Wu L."/>
            <person name="Ma J."/>
        </authorList>
    </citation>
    <scope>NUCLEOTIDE SEQUENCE [LARGE SCALE GENOMIC DNA]</scope>
    <source>
        <strain evidence="3">KCTC 19466</strain>
    </source>
</reference>
<comment type="caution">
    <text evidence="2">The sequence shown here is derived from an EMBL/GenBank/DDBJ whole genome shotgun (WGS) entry which is preliminary data.</text>
</comment>
<protein>
    <recommendedName>
        <fullName evidence="1">GerMN domain-containing protein</fullName>
    </recommendedName>
</protein>
<evidence type="ECO:0000313" key="3">
    <source>
        <dbReference type="Proteomes" id="UP000642819"/>
    </source>
</evidence>
<gene>
    <name evidence="2" type="ORF">GCM10008096_07030</name>
</gene>
<dbReference type="Proteomes" id="UP000642819">
    <property type="component" value="Unassembled WGS sequence"/>
</dbReference>
<keyword evidence="3" id="KW-1185">Reference proteome</keyword>